<evidence type="ECO:0000256" key="4">
    <source>
        <dbReference type="ARBA" id="ARBA00022806"/>
    </source>
</evidence>
<dbReference type="GO" id="GO:0005524">
    <property type="term" value="F:ATP binding"/>
    <property type="evidence" value="ECO:0007669"/>
    <property type="project" value="UniProtKB-UniRule"/>
</dbReference>
<evidence type="ECO:0000256" key="8">
    <source>
        <dbReference type="ARBA" id="ARBA00034808"/>
    </source>
</evidence>
<evidence type="ECO:0000256" key="9">
    <source>
        <dbReference type="ARBA" id="ARBA00048988"/>
    </source>
</evidence>
<dbReference type="GO" id="GO:0000725">
    <property type="term" value="P:recombinational repair"/>
    <property type="evidence" value="ECO:0007669"/>
    <property type="project" value="TreeGrafter"/>
</dbReference>
<accession>A0AAE7D0L0</accession>
<protein>
    <recommendedName>
        <fullName evidence="8">DNA 3'-5' helicase</fullName>
        <ecNumber evidence="8">5.6.2.4</ecNumber>
    </recommendedName>
</protein>
<organism evidence="12 13">
    <name type="scientific">Dickeya zeae</name>
    <dbReference type="NCBI Taxonomy" id="204042"/>
    <lineage>
        <taxon>Bacteria</taxon>
        <taxon>Pseudomonadati</taxon>
        <taxon>Pseudomonadota</taxon>
        <taxon>Gammaproteobacteria</taxon>
        <taxon>Enterobacterales</taxon>
        <taxon>Pectobacteriaceae</taxon>
        <taxon>Dickeya</taxon>
    </lineage>
</organism>
<dbReference type="GO" id="GO:0016787">
    <property type="term" value="F:hydrolase activity"/>
    <property type="evidence" value="ECO:0007669"/>
    <property type="project" value="UniProtKB-UniRule"/>
</dbReference>
<dbReference type="PROSITE" id="PS51198">
    <property type="entry name" value="UVRD_HELICASE_ATP_BIND"/>
    <property type="match status" value="1"/>
</dbReference>
<keyword evidence="2 10" id="KW-0547">Nucleotide-binding</keyword>
<evidence type="ECO:0000256" key="3">
    <source>
        <dbReference type="ARBA" id="ARBA00022801"/>
    </source>
</evidence>
<name>A0AAE7D0L0_9GAMM</name>
<dbReference type="GO" id="GO:0043138">
    <property type="term" value="F:3'-5' DNA helicase activity"/>
    <property type="evidence" value="ECO:0007669"/>
    <property type="project" value="UniProtKB-EC"/>
</dbReference>
<dbReference type="Pfam" id="PF00580">
    <property type="entry name" value="UvrD-helicase"/>
    <property type="match status" value="1"/>
</dbReference>
<keyword evidence="5 10" id="KW-0067">ATP-binding</keyword>
<gene>
    <name evidence="12" type="ORF">DWG24_20380</name>
</gene>
<evidence type="ECO:0000313" key="12">
    <source>
        <dbReference type="EMBL" id="QIZ52928.1"/>
    </source>
</evidence>
<comment type="similarity">
    <text evidence="1">Belongs to the helicase family. UvrD subfamily.</text>
</comment>
<evidence type="ECO:0000256" key="5">
    <source>
        <dbReference type="ARBA" id="ARBA00022840"/>
    </source>
</evidence>
<dbReference type="InterPro" id="IPR014017">
    <property type="entry name" value="DNA_helicase_UvrD-like_C"/>
</dbReference>
<evidence type="ECO:0000256" key="1">
    <source>
        <dbReference type="ARBA" id="ARBA00009922"/>
    </source>
</evidence>
<dbReference type="InterPro" id="IPR000212">
    <property type="entry name" value="DNA_helicase_UvrD/REP"/>
</dbReference>
<dbReference type="Pfam" id="PF13361">
    <property type="entry name" value="UvrD_C"/>
    <property type="match status" value="1"/>
</dbReference>
<keyword evidence="3 10" id="KW-0378">Hydrolase</keyword>
<dbReference type="InterPro" id="IPR013986">
    <property type="entry name" value="DExx_box_DNA_helicase_dom_sf"/>
</dbReference>
<evidence type="ECO:0000259" key="11">
    <source>
        <dbReference type="PROSITE" id="PS51198"/>
    </source>
</evidence>
<dbReference type="InterPro" id="IPR027417">
    <property type="entry name" value="P-loop_NTPase"/>
</dbReference>
<comment type="catalytic activity">
    <reaction evidence="9">
        <text>ATP + H2O = ADP + phosphate + H(+)</text>
        <dbReference type="Rhea" id="RHEA:13065"/>
        <dbReference type="ChEBI" id="CHEBI:15377"/>
        <dbReference type="ChEBI" id="CHEBI:15378"/>
        <dbReference type="ChEBI" id="CHEBI:30616"/>
        <dbReference type="ChEBI" id="CHEBI:43474"/>
        <dbReference type="ChEBI" id="CHEBI:456216"/>
        <dbReference type="EC" id="5.6.2.4"/>
    </reaction>
</comment>
<feature type="domain" description="UvrD-like helicase ATP-binding" evidence="11">
    <location>
        <begin position="8"/>
        <end position="281"/>
    </location>
</feature>
<dbReference type="Proteomes" id="UP000500801">
    <property type="component" value="Chromosome"/>
</dbReference>
<dbReference type="PANTHER" id="PTHR11070">
    <property type="entry name" value="UVRD / RECB / PCRA DNA HELICASE FAMILY MEMBER"/>
    <property type="match status" value="1"/>
</dbReference>
<feature type="binding site" evidence="10">
    <location>
        <begin position="29"/>
        <end position="36"/>
    </location>
    <ligand>
        <name>ATP</name>
        <dbReference type="ChEBI" id="CHEBI:30616"/>
    </ligand>
</feature>
<dbReference type="AlphaFoldDB" id="A0AAE7D0L0"/>
<sequence length="466" mass="52560">MKVLSNIRPTPEQLSLVGQNREGVEVICGAAGSGKTTTALLRLKSLCYMFNVRHQREGNTDPVKILVLTFNKTLAGYIKELVHSQLPNTIDVELEINTFSKWAYQNVRPSKQIIDYSSGLLYSYARAIDSLSHEYVINEVEYLLGRFKPENLSDYITAERTGRGISPRVERTVRQKILDKVVTPYKEKLRQNNAVDWNDIAIAMREEVDSLGYEIVVVDECQDFTANQLRAIKHHLSEHHTATFVTDTVQRIYARGYTWSEAGYDVRPERSHILRANYRNTKEIAAFAASVISGINVEADGALPNLNEANSSGNLPKVIIGFYNNQVQYALDYIKEIVDLKSETVAFLHPKGWSGYLKKSLTSNGISFVDITRADYWPDDEDVNVAISTFHSAKGLEFDYVFILGLSNQSTAYPEELIDDQLLVLRRLLAVAIARARKDVIIGYKPGEESDLIKFFSPGTFTEVTL</sequence>
<keyword evidence="4 10" id="KW-0347">Helicase</keyword>
<dbReference type="GO" id="GO:0003677">
    <property type="term" value="F:DNA binding"/>
    <property type="evidence" value="ECO:0007669"/>
    <property type="project" value="UniProtKB-KW"/>
</dbReference>
<evidence type="ECO:0000256" key="2">
    <source>
        <dbReference type="ARBA" id="ARBA00022741"/>
    </source>
</evidence>
<proteinExistence type="inferred from homology"/>
<dbReference type="InterPro" id="IPR014016">
    <property type="entry name" value="UvrD-like_ATP-bd"/>
</dbReference>
<dbReference type="EC" id="5.6.2.4" evidence="8"/>
<reference evidence="12 13" key="1">
    <citation type="submission" date="2018-11" db="EMBL/GenBank/DDBJ databases">
        <title>Complete genome sequence of Dickeya zeae strain CE1 infecting Canna edulis Ker-Gawl. in China.</title>
        <authorList>
            <person name="Zhang J."/>
            <person name="Lin B."/>
            <person name="Shen H."/>
            <person name="Jiang S."/>
            <person name="Pu X."/>
            <person name="Sun D."/>
        </authorList>
    </citation>
    <scope>NUCLEOTIDE SEQUENCE [LARGE SCALE GENOMIC DNA]</scope>
    <source>
        <strain evidence="12 13">CE1</strain>
    </source>
</reference>
<dbReference type="RefSeq" id="WP_168363834.1">
    <property type="nucleotide sequence ID" value="NZ_CP033622.1"/>
</dbReference>
<dbReference type="Gene3D" id="1.10.10.160">
    <property type="match status" value="1"/>
</dbReference>
<dbReference type="PANTHER" id="PTHR11070:SF45">
    <property type="entry name" value="DNA 3'-5' HELICASE"/>
    <property type="match status" value="1"/>
</dbReference>
<dbReference type="SUPFAM" id="SSF52540">
    <property type="entry name" value="P-loop containing nucleoside triphosphate hydrolases"/>
    <property type="match status" value="1"/>
</dbReference>
<comment type="catalytic activity">
    <reaction evidence="7">
        <text>Couples ATP hydrolysis with the unwinding of duplex DNA by translocating in the 3'-5' direction.</text>
        <dbReference type="EC" id="5.6.2.4"/>
    </reaction>
</comment>
<evidence type="ECO:0000313" key="13">
    <source>
        <dbReference type="Proteomes" id="UP000500801"/>
    </source>
</evidence>
<evidence type="ECO:0000256" key="6">
    <source>
        <dbReference type="ARBA" id="ARBA00023235"/>
    </source>
</evidence>
<evidence type="ECO:0000256" key="7">
    <source>
        <dbReference type="ARBA" id="ARBA00034617"/>
    </source>
</evidence>
<evidence type="ECO:0000256" key="10">
    <source>
        <dbReference type="PROSITE-ProRule" id="PRU00560"/>
    </source>
</evidence>
<keyword evidence="6" id="KW-0413">Isomerase</keyword>
<dbReference type="EMBL" id="CP033622">
    <property type="protein sequence ID" value="QIZ52928.1"/>
    <property type="molecule type" value="Genomic_DNA"/>
</dbReference>
<dbReference type="Gene3D" id="3.40.50.300">
    <property type="entry name" value="P-loop containing nucleotide triphosphate hydrolases"/>
    <property type="match status" value="2"/>
</dbReference>